<gene>
    <name evidence="3" type="ORF">SAMN05421823_106280</name>
</gene>
<dbReference type="InterPro" id="IPR051532">
    <property type="entry name" value="Ester_Hydrolysis_Enzymes"/>
</dbReference>
<proteinExistence type="predicted"/>
<dbReference type="AlphaFoldDB" id="A0A1G9KXN5"/>
<evidence type="ECO:0000259" key="2">
    <source>
        <dbReference type="Pfam" id="PF13472"/>
    </source>
</evidence>
<dbReference type="Gene3D" id="3.40.50.1110">
    <property type="entry name" value="SGNH hydrolase"/>
    <property type="match status" value="1"/>
</dbReference>
<dbReference type="PANTHER" id="PTHR30383">
    <property type="entry name" value="THIOESTERASE 1/PROTEASE 1/LYSOPHOSPHOLIPASE L1"/>
    <property type="match status" value="1"/>
</dbReference>
<feature type="domain" description="SGNH hydrolase-type esterase" evidence="2">
    <location>
        <begin position="87"/>
        <end position="231"/>
    </location>
</feature>
<dbReference type="Pfam" id="PF13472">
    <property type="entry name" value="Lipase_GDSL_2"/>
    <property type="match status" value="1"/>
</dbReference>
<dbReference type="SUPFAM" id="SSF52266">
    <property type="entry name" value="SGNH hydrolase"/>
    <property type="match status" value="1"/>
</dbReference>
<dbReference type="InterPro" id="IPR013830">
    <property type="entry name" value="SGNH_hydro"/>
</dbReference>
<reference evidence="3 4" key="1">
    <citation type="submission" date="2016-10" db="EMBL/GenBank/DDBJ databases">
        <authorList>
            <person name="de Groot N.N."/>
        </authorList>
    </citation>
    <scope>NUCLEOTIDE SEQUENCE [LARGE SCALE GENOMIC DNA]</scope>
    <source>
        <strain evidence="3 4">DSM 25186</strain>
    </source>
</reference>
<feature type="chain" id="PRO_5011776031" evidence="1">
    <location>
        <begin position="23"/>
        <end position="251"/>
    </location>
</feature>
<evidence type="ECO:0000313" key="3">
    <source>
        <dbReference type="EMBL" id="SDL54366.1"/>
    </source>
</evidence>
<evidence type="ECO:0000313" key="4">
    <source>
        <dbReference type="Proteomes" id="UP000198510"/>
    </source>
</evidence>
<protein>
    <submittedName>
        <fullName evidence="3">Lysophospholipase L1</fullName>
    </submittedName>
</protein>
<dbReference type="OrthoDB" id="9790057at2"/>
<dbReference type="GO" id="GO:0004622">
    <property type="term" value="F:phosphatidylcholine lysophospholipase activity"/>
    <property type="evidence" value="ECO:0007669"/>
    <property type="project" value="TreeGrafter"/>
</dbReference>
<dbReference type="InterPro" id="IPR036514">
    <property type="entry name" value="SGNH_hydro_sf"/>
</dbReference>
<dbReference type="PANTHER" id="PTHR30383:SF5">
    <property type="entry name" value="SGNH HYDROLASE-TYPE ESTERASE DOMAIN-CONTAINING PROTEIN"/>
    <property type="match status" value="1"/>
</dbReference>
<dbReference type="EMBL" id="FNFO01000006">
    <property type="protein sequence ID" value="SDL54366.1"/>
    <property type="molecule type" value="Genomic_DNA"/>
</dbReference>
<organism evidence="3 4">
    <name type="scientific">Catalinimonas alkaloidigena</name>
    <dbReference type="NCBI Taxonomy" id="1075417"/>
    <lineage>
        <taxon>Bacteria</taxon>
        <taxon>Pseudomonadati</taxon>
        <taxon>Bacteroidota</taxon>
        <taxon>Cytophagia</taxon>
        <taxon>Cytophagales</taxon>
        <taxon>Catalimonadaceae</taxon>
        <taxon>Catalinimonas</taxon>
    </lineage>
</organism>
<keyword evidence="1" id="KW-0732">Signal</keyword>
<sequence>MKKHFTSGLALCLLATLWFAHCAPRPTQTASTQANAVAKTTGEPAPADPARFEGEVAAYEAIDQQTDATGGIMLVGSSSIRKWETMEQDLAPLPVIPRGFGGSTFYDLLHFYDRLVVPRRPDILVVYEGDNDIARGESPAYVLENARKFTALTKEKLPDAEIYFLAIKPSVARWQQWPQMEEANRLIETFTKSDPALHYIAVDEVMMQPSGKKVRDDIFIEDNLHMNPTGYVLWTDKIKPVLEKAYRDVAH</sequence>
<dbReference type="RefSeq" id="WP_089684105.1">
    <property type="nucleotide sequence ID" value="NZ_FNFO01000006.1"/>
</dbReference>
<dbReference type="STRING" id="1075417.SAMN05421823_106280"/>
<keyword evidence="4" id="KW-1185">Reference proteome</keyword>
<dbReference type="Proteomes" id="UP000198510">
    <property type="component" value="Unassembled WGS sequence"/>
</dbReference>
<accession>A0A1G9KXN5</accession>
<evidence type="ECO:0000256" key="1">
    <source>
        <dbReference type="SAM" id="SignalP"/>
    </source>
</evidence>
<name>A0A1G9KXN5_9BACT</name>
<feature type="signal peptide" evidence="1">
    <location>
        <begin position="1"/>
        <end position="22"/>
    </location>
</feature>